<dbReference type="SUPFAM" id="SSF51735">
    <property type="entry name" value="NAD(P)-binding Rossmann-fold domains"/>
    <property type="match status" value="1"/>
</dbReference>
<keyword evidence="1" id="KW-1133">Transmembrane helix</keyword>
<evidence type="ECO:0000259" key="2">
    <source>
        <dbReference type="Pfam" id="PF01370"/>
    </source>
</evidence>
<feature type="domain" description="NAD-dependent epimerase/dehydratase" evidence="2">
    <location>
        <begin position="3"/>
        <end position="95"/>
    </location>
</feature>
<keyword evidence="1" id="KW-0812">Transmembrane</keyword>
<accession>A0A1F5VSN9</accession>
<proteinExistence type="predicted"/>
<reference evidence="3 4" key="1">
    <citation type="journal article" date="2016" name="Nat. Commun.">
        <title>Thousands of microbial genomes shed light on interconnected biogeochemical processes in an aquifer system.</title>
        <authorList>
            <person name="Anantharaman K."/>
            <person name="Brown C.T."/>
            <person name="Hug L.A."/>
            <person name="Sharon I."/>
            <person name="Castelle C.J."/>
            <person name="Probst A.J."/>
            <person name="Thomas B.C."/>
            <person name="Singh A."/>
            <person name="Wilkins M.J."/>
            <person name="Karaoz U."/>
            <person name="Brodie E.L."/>
            <person name="Williams K.H."/>
            <person name="Hubbard S.S."/>
            <person name="Banfield J.F."/>
        </authorList>
    </citation>
    <scope>NUCLEOTIDE SEQUENCE [LARGE SCALE GENOMIC DNA]</scope>
</reference>
<sequence>MNIVLTGANGYIGRRLLSELVEQGHTVHCFIRDKRRFNRGNLAENAVILHEVDLLKPIEANKLPLQIDAAYYLVHSLSTAVKDFESLEQQTARNFISYISQTTAAQIIYLGGIANAPQLSRHLASRNRVEGILKEGTKPVTVLRAGIIVGSGSASFEIIRDLVEKLPIMITPKWLNTKCQPIAVNDVITYLSAVLLHEKAYNKVFDIGGPDILSYKEMLLQYAEVRKLKRLIFTLPVLTPRLSSYWLYFITSTTFKLAQNLVESMKNEVIVVNKGIEEIKQFKMLTYREAVIYALHMISRNIILSSWKDSFITTNPNIKMMNTIATPSHGCYKDIRKIEIKGKAETVINNIWTIGGDKGWYYANFLWELRGFMDKLFGGVGLRRGRRSPSDLRPGDALDFWRVIVADKKKNRLLLSAEMKLPGEAWLEFSITTEDNKQFLNQVATFRPKGLLGRLYWYFLIPFHALVFSGMIKKITGNKE</sequence>
<dbReference type="Proteomes" id="UP000178943">
    <property type="component" value="Unassembled WGS sequence"/>
</dbReference>
<organism evidence="3 4">
    <name type="scientific">Candidatus Fischerbacteria bacterium RBG_13_37_8</name>
    <dbReference type="NCBI Taxonomy" id="1817863"/>
    <lineage>
        <taxon>Bacteria</taxon>
        <taxon>Candidatus Fischeribacteriota</taxon>
    </lineage>
</organism>
<comment type="caution">
    <text evidence="3">The sequence shown here is derived from an EMBL/GenBank/DDBJ whole genome shotgun (WGS) entry which is preliminary data.</text>
</comment>
<dbReference type="PANTHER" id="PTHR12126">
    <property type="entry name" value="NADH-UBIQUINONE OXIDOREDUCTASE 39 KDA SUBUNIT-RELATED"/>
    <property type="match status" value="1"/>
</dbReference>
<keyword evidence="1" id="KW-0472">Membrane</keyword>
<dbReference type="InterPro" id="IPR036291">
    <property type="entry name" value="NAD(P)-bd_dom_sf"/>
</dbReference>
<protein>
    <submittedName>
        <fullName evidence="3">Epimerase</fullName>
    </submittedName>
</protein>
<name>A0A1F5VSN9_9BACT</name>
<dbReference type="GO" id="GO:0044877">
    <property type="term" value="F:protein-containing complex binding"/>
    <property type="evidence" value="ECO:0007669"/>
    <property type="project" value="TreeGrafter"/>
</dbReference>
<dbReference type="AlphaFoldDB" id="A0A1F5VSN9"/>
<dbReference type="Gene3D" id="3.40.50.720">
    <property type="entry name" value="NAD(P)-binding Rossmann-like Domain"/>
    <property type="match status" value="1"/>
</dbReference>
<dbReference type="InterPro" id="IPR051207">
    <property type="entry name" value="ComplexI_NDUFA9_subunit"/>
</dbReference>
<dbReference type="Pfam" id="PF11066">
    <property type="entry name" value="DUF2867"/>
    <property type="match status" value="1"/>
</dbReference>
<gene>
    <name evidence="3" type="ORF">A2Y62_12515</name>
</gene>
<dbReference type="InterPro" id="IPR021295">
    <property type="entry name" value="DUF2867"/>
</dbReference>
<dbReference type="Pfam" id="PF01370">
    <property type="entry name" value="Epimerase"/>
    <property type="match status" value="1"/>
</dbReference>
<dbReference type="InterPro" id="IPR001509">
    <property type="entry name" value="Epimerase_deHydtase"/>
</dbReference>
<dbReference type="STRING" id="1817863.A2Y62_12515"/>
<evidence type="ECO:0000256" key="1">
    <source>
        <dbReference type="SAM" id="Phobius"/>
    </source>
</evidence>
<dbReference type="EMBL" id="MFGW01000093">
    <property type="protein sequence ID" value="OGF66389.1"/>
    <property type="molecule type" value="Genomic_DNA"/>
</dbReference>
<evidence type="ECO:0000313" key="4">
    <source>
        <dbReference type="Proteomes" id="UP000178943"/>
    </source>
</evidence>
<feature type="transmembrane region" description="Helical" evidence="1">
    <location>
        <begin position="455"/>
        <end position="472"/>
    </location>
</feature>
<evidence type="ECO:0000313" key="3">
    <source>
        <dbReference type="EMBL" id="OGF66389.1"/>
    </source>
</evidence>
<dbReference type="PANTHER" id="PTHR12126:SF11">
    <property type="entry name" value="NADH DEHYDROGENASE [UBIQUINONE] 1 ALPHA SUBCOMPLEX SUBUNIT 9, MITOCHONDRIAL"/>
    <property type="match status" value="1"/>
</dbReference>